<reference evidence="1" key="1">
    <citation type="submission" date="2020-05" db="EMBL/GenBank/DDBJ databases">
        <authorList>
            <person name="Chiriac C."/>
            <person name="Salcher M."/>
            <person name="Ghai R."/>
            <person name="Kavagutti S V."/>
        </authorList>
    </citation>
    <scope>NUCLEOTIDE SEQUENCE</scope>
</reference>
<sequence>MGELFNTLRIVAASSVLFSSANQVTARYSAPVSK</sequence>
<protein>
    <submittedName>
        <fullName evidence="1">Unannotated protein</fullName>
    </submittedName>
</protein>
<accession>A0A6J6AZC1</accession>
<evidence type="ECO:0000313" key="1">
    <source>
        <dbReference type="EMBL" id="CAB4531796.1"/>
    </source>
</evidence>
<name>A0A6J6AZC1_9ZZZZ</name>
<dbReference type="EMBL" id="CAEZSI010000004">
    <property type="protein sequence ID" value="CAB4531796.1"/>
    <property type="molecule type" value="Genomic_DNA"/>
</dbReference>
<organism evidence="1">
    <name type="scientific">freshwater metagenome</name>
    <dbReference type="NCBI Taxonomy" id="449393"/>
    <lineage>
        <taxon>unclassified sequences</taxon>
        <taxon>metagenomes</taxon>
        <taxon>ecological metagenomes</taxon>
    </lineage>
</organism>
<proteinExistence type="predicted"/>
<dbReference type="AlphaFoldDB" id="A0A6J6AZC1"/>
<gene>
    <name evidence="1" type="ORF">UFOPK1412_00051</name>
</gene>